<evidence type="ECO:0008006" key="3">
    <source>
        <dbReference type="Google" id="ProtNLM"/>
    </source>
</evidence>
<sequence>MLNGYKLIKSAISEREIELMYRYLAIMDSTGNLNGNTDSENVHMYFAVPYFEAMLSYYSDLVSETVGEKVYPSYSFLWNYKEGHPVVMHKDRDSVDYIISLNINNRAENNWDFLIEDERISMDAGDILIVNGKEYKHGREPCPYTNRLQLILCYTNNENLKFDRREALGADPIPEVITDPFKTGLNVDDSYIKELCNNHV</sequence>
<gene>
    <name evidence="1" type="ORF">C9I98_19495</name>
</gene>
<organism evidence="1 2">
    <name type="scientific">Photobacterium sanctipauli</name>
    <dbReference type="NCBI Taxonomy" id="1342794"/>
    <lineage>
        <taxon>Bacteria</taxon>
        <taxon>Pseudomonadati</taxon>
        <taxon>Pseudomonadota</taxon>
        <taxon>Gammaproteobacteria</taxon>
        <taxon>Vibrionales</taxon>
        <taxon>Vibrionaceae</taxon>
        <taxon>Photobacterium</taxon>
    </lineage>
</organism>
<comment type="caution">
    <text evidence="1">The sequence shown here is derived from an EMBL/GenBank/DDBJ whole genome shotgun (WGS) entry which is preliminary data.</text>
</comment>
<dbReference type="Proteomes" id="UP000241771">
    <property type="component" value="Unassembled WGS sequence"/>
</dbReference>
<accession>A0A2T3NNA6</accession>
<keyword evidence="2" id="KW-1185">Reference proteome</keyword>
<dbReference type="EMBL" id="PYMA01000015">
    <property type="protein sequence ID" value="PSW17195.1"/>
    <property type="molecule type" value="Genomic_DNA"/>
</dbReference>
<name>A0A2T3NNA6_9GAMM</name>
<evidence type="ECO:0000313" key="2">
    <source>
        <dbReference type="Proteomes" id="UP000241771"/>
    </source>
</evidence>
<dbReference type="AlphaFoldDB" id="A0A2T3NNA6"/>
<reference evidence="1 2" key="1">
    <citation type="submission" date="2018-01" db="EMBL/GenBank/DDBJ databases">
        <title>Whole genome sequencing of Histamine producing bacteria.</title>
        <authorList>
            <person name="Butler K."/>
        </authorList>
    </citation>
    <scope>NUCLEOTIDE SEQUENCE [LARGE SCALE GENOMIC DNA]</scope>
    <source>
        <strain evidence="1 2">DSM 100436</strain>
    </source>
</reference>
<evidence type="ECO:0000313" key="1">
    <source>
        <dbReference type="EMBL" id="PSW17195.1"/>
    </source>
</evidence>
<protein>
    <recommendedName>
        <fullName evidence="3">Fe2OG dioxygenase domain-containing protein</fullName>
    </recommendedName>
</protein>
<dbReference type="RefSeq" id="WP_107272377.1">
    <property type="nucleotide sequence ID" value="NZ_PYMA01000015.1"/>
</dbReference>
<proteinExistence type="predicted"/>